<evidence type="ECO:0000256" key="4">
    <source>
        <dbReference type="ARBA" id="ARBA00022741"/>
    </source>
</evidence>
<evidence type="ECO:0000256" key="5">
    <source>
        <dbReference type="ARBA" id="ARBA00022777"/>
    </source>
</evidence>
<comment type="caution">
    <text evidence="13">The sequence shown here is derived from an EMBL/GenBank/DDBJ whole genome shotgun (WGS) entry which is preliminary data.</text>
</comment>
<dbReference type="InterPro" id="IPR008271">
    <property type="entry name" value="Ser/Thr_kinase_AS"/>
</dbReference>
<evidence type="ECO:0000313" key="13">
    <source>
        <dbReference type="EMBL" id="KAJ1926436.1"/>
    </source>
</evidence>
<dbReference type="GO" id="GO:0071474">
    <property type="term" value="P:cellular hyperosmotic response"/>
    <property type="evidence" value="ECO:0007669"/>
    <property type="project" value="TreeGrafter"/>
</dbReference>
<name>A0A9W8A9L7_9FUNG</name>
<evidence type="ECO:0000256" key="6">
    <source>
        <dbReference type="ARBA" id="ARBA00022840"/>
    </source>
</evidence>
<evidence type="ECO:0000256" key="3">
    <source>
        <dbReference type="ARBA" id="ARBA00022679"/>
    </source>
</evidence>
<feature type="region of interest" description="Disordered" evidence="11">
    <location>
        <begin position="1"/>
        <end position="23"/>
    </location>
</feature>
<keyword evidence="4 9" id="KW-0547">Nucleotide-binding</keyword>
<dbReference type="FunFam" id="3.30.200.20:FF:000341">
    <property type="entry name" value="MAP kinase kinase PBS2"/>
    <property type="match status" value="1"/>
</dbReference>
<dbReference type="GO" id="GO:0004674">
    <property type="term" value="F:protein serine/threonine kinase activity"/>
    <property type="evidence" value="ECO:0007669"/>
    <property type="project" value="UniProtKB-KW"/>
</dbReference>
<evidence type="ECO:0000256" key="10">
    <source>
        <dbReference type="RuleBase" id="RU000304"/>
    </source>
</evidence>
<dbReference type="Proteomes" id="UP001150569">
    <property type="component" value="Unassembled WGS sequence"/>
</dbReference>
<keyword evidence="14" id="KW-1185">Reference proteome</keyword>
<dbReference type="Gene3D" id="1.10.510.10">
    <property type="entry name" value="Transferase(Phosphotransferase) domain 1"/>
    <property type="match status" value="1"/>
</dbReference>
<dbReference type="PROSITE" id="PS00107">
    <property type="entry name" value="PROTEIN_KINASE_ATP"/>
    <property type="match status" value="1"/>
</dbReference>
<dbReference type="OrthoDB" id="10252354at2759"/>
<feature type="domain" description="Protein kinase" evidence="12">
    <location>
        <begin position="68"/>
        <end position="326"/>
    </location>
</feature>
<accession>A0A9W8A9L7</accession>
<dbReference type="SMART" id="SM00220">
    <property type="entry name" value="S_TKc"/>
    <property type="match status" value="1"/>
</dbReference>
<dbReference type="PROSITE" id="PS00108">
    <property type="entry name" value="PROTEIN_KINASE_ST"/>
    <property type="match status" value="1"/>
</dbReference>
<dbReference type="AlphaFoldDB" id="A0A9W8A9L7"/>
<evidence type="ECO:0000256" key="1">
    <source>
        <dbReference type="ARBA" id="ARBA00022527"/>
    </source>
</evidence>
<dbReference type="Pfam" id="PF00069">
    <property type="entry name" value="Pkinase"/>
    <property type="match status" value="1"/>
</dbReference>
<feature type="binding site" evidence="9">
    <location>
        <position position="97"/>
    </location>
    <ligand>
        <name>ATP</name>
        <dbReference type="ChEBI" id="CHEBI:30616"/>
    </ligand>
</feature>
<keyword evidence="2" id="KW-0597">Phosphoprotein</keyword>
<comment type="similarity">
    <text evidence="7">Belongs to the protein kinase superfamily. STE Ser/Thr protein kinase family. MAP kinase kinase subfamily.</text>
</comment>
<dbReference type="GO" id="GO:0005737">
    <property type="term" value="C:cytoplasm"/>
    <property type="evidence" value="ECO:0007669"/>
    <property type="project" value="UniProtKB-ARBA"/>
</dbReference>
<proteinExistence type="inferred from homology"/>
<dbReference type="InterPro" id="IPR017441">
    <property type="entry name" value="Protein_kinase_ATP_BS"/>
</dbReference>
<evidence type="ECO:0000259" key="12">
    <source>
        <dbReference type="PROSITE" id="PS50011"/>
    </source>
</evidence>
<keyword evidence="5 13" id="KW-0418">Kinase</keyword>
<dbReference type="GO" id="GO:0005524">
    <property type="term" value="F:ATP binding"/>
    <property type="evidence" value="ECO:0007669"/>
    <property type="project" value="UniProtKB-UniRule"/>
</dbReference>
<dbReference type="SUPFAM" id="SSF56112">
    <property type="entry name" value="Protein kinase-like (PK-like)"/>
    <property type="match status" value="1"/>
</dbReference>
<dbReference type="InterPro" id="IPR011009">
    <property type="entry name" value="Kinase-like_dom_sf"/>
</dbReference>
<organism evidence="13 14">
    <name type="scientific">Tieghemiomyces parasiticus</name>
    <dbReference type="NCBI Taxonomy" id="78921"/>
    <lineage>
        <taxon>Eukaryota</taxon>
        <taxon>Fungi</taxon>
        <taxon>Fungi incertae sedis</taxon>
        <taxon>Zoopagomycota</taxon>
        <taxon>Kickxellomycotina</taxon>
        <taxon>Dimargaritomycetes</taxon>
        <taxon>Dimargaritales</taxon>
        <taxon>Dimargaritaceae</taxon>
        <taxon>Tieghemiomyces</taxon>
    </lineage>
</organism>
<dbReference type="GO" id="GO:0032991">
    <property type="term" value="C:protein-containing complex"/>
    <property type="evidence" value="ECO:0007669"/>
    <property type="project" value="UniProtKB-ARBA"/>
</dbReference>
<reference evidence="13" key="1">
    <citation type="submission" date="2022-07" db="EMBL/GenBank/DDBJ databases">
        <title>Phylogenomic reconstructions and comparative analyses of Kickxellomycotina fungi.</title>
        <authorList>
            <person name="Reynolds N.K."/>
            <person name="Stajich J.E."/>
            <person name="Barry K."/>
            <person name="Grigoriev I.V."/>
            <person name="Crous P."/>
            <person name="Smith M.E."/>
        </authorList>
    </citation>
    <scope>NUCLEOTIDE SEQUENCE</scope>
    <source>
        <strain evidence="13">RSA 861</strain>
    </source>
</reference>
<gene>
    <name evidence="13" type="primary">wis1_1</name>
    <name evidence="13" type="ORF">IWQ60_003782</name>
</gene>
<dbReference type="GO" id="GO:0038066">
    <property type="term" value="P:p38MAPK cascade"/>
    <property type="evidence" value="ECO:0007669"/>
    <property type="project" value="UniProtKB-ARBA"/>
</dbReference>
<protein>
    <recommendedName>
        <fullName evidence="8">mitogen-activated protein kinase kinase</fullName>
        <ecNumber evidence="8">2.7.12.2</ecNumber>
    </recommendedName>
</protein>
<evidence type="ECO:0000256" key="2">
    <source>
        <dbReference type="ARBA" id="ARBA00022553"/>
    </source>
</evidence>
<keyword evidence="6 9" id="KW-0067">ATP-binding</keyword>
<evidence type="ECO:0000256" key="11">
    <source>
        <dbReference type="SAM" id="MobiDB-lite"/>
    </source>
</evidence>
<evidence type="ECO:0000256" key="9">
    <source>
        <dbReference type="PROSITE-ProRule" id="PRU10141"/>
    </source>
</evidence>
<dbReference type="GO" id="GO:0004708">
    <property type="term" value="F:MAP kinase kinase activity"/>
    <property type="evidence" value="ECO:0007669"/>
    <property type="project" value="UniProtKB-EC"/>
</dbReference>
<evidence type="ECO:0000256" key="8">
    <source>
        <dbReference type="ARBA" id="ARBA00038999"/>
    </source>
</evidence>
<keyword evidence="3 13" id="KW-0808">Transferase</keyword>
<dbReference type="PANTHER" id="PTHR48013:SF25">
    <property type="entry name" value="MAP KINASE KINASE PBS2"/>
    <property type="match status" value="1"/>
</dbReference>
<dbReference type="PROSITE" id="PS50011">
    <property type="entry name" value="PROTEIN_KINASE_DOM"/>
    <property type="match status" value="1"/>
</dbReference>
<dbReference type="EC" id="2.7.12.2" evidence="8"/>
<evidence type="ECO:0000256" key="7">
    <source>
        <dbReference type="ARBA" id="ARBA00038035"/>
    </source>
</evidence>
<dbReference type="PANTHER" id="PTHR48013">
    <property type="entry name" value="DUAL SPECIFICITY MITOGEN-ACTIVATED PROTEIN KINASE KINASE 5-RELATED"/>
    <property type="match status" value="1"/>
</dbReference>
<dbReference type="EMBL" id="JANBPT010000169">
    <property type="protein sequence ID" value="KAJ1926436.1"/>
    <property type="molecule type" value="Genomic_DNA"/>
</dbReference>
<keyword evidence="1 10" id="KW-0723">Serine/threonine-protein kinase</keyword>
<dbReference type="Gene3D" id="3.30.200.20">
    <property type="entry name" value="Phosphorylase Kinase, domain 1"/>
    <property type="match status" value="1"/>
</dbReference>
<sequence length="351" mass="38779">MMPGQSTPGPKKRPNFSLRDINQSNPFNSFSKVVDLSGKLNFEGKAVLHSEGVDFGAGRKYNIKMEDFSTRCEIGRGQFGVVSKVYHNPTKVTMALKEIRLQLDELQLNQILMELNVLHEARSPYIVDFYGAFFIESCVYYCMEYMECGSLDSMFSFGCPEPVLARIAHAMVSGLKFLKDQFGVIHRDVKPTNVLVNSQGEVKLCDFGVSGKLNASLAKTRVGCENYMAPERIKSGASDQGYTVQSDIWSLGISLVEAATGKYPYPLNGRPTTSVFLIMQDIISGPAPSVDPARYSELCRDFITVCLHKDPSERPSYAQLLEHPFITKSQAADVDMAGWAQAALAHRASAA</sequence>
<dbReference type="InterPro" id="IPR000719">
    <property type="entry name" value="Prot_kinase_dom"/>
</dbReference>
<evidence type="ECO:0000313" key="14">
    <source>
        <dbReference type="Proteomes" id="UP001150569"/>
    </source>
</evidence>